<evidence type="ECO:0000313" key="2">
    <source>
        <dbReference type="EMBL" id="RPB11569.1"/>
    </source>
</evidence>
<dbReference type="Proteomes" id="UP000277580">
    <property type="component" value="Unassembled WGS sequence"/>
</dbReference>
<feature type="region of interest" description="Disordered" evidence="1">
    <location>
        <begin position="1"/>
        <end position="26"/>
    </location>
</feature>
<evidence type="ECO:0000313" key="3">
    <source>
        <dbReference type="Proteomes" id="UP000277580"/>
    </source>
</evidence>
<protein>
    <recommendedName>
        <fullName evidence="4">CSN8/PSMD8/EIF3K domain-containing protein</fullName>
    </recommendedName>
</protein>
<accession>A0A3N4KQ58</accession>
<dbReference type="OrthoDB" id="2100128at2759"/>
<sequence>MSTSDKRDRGDRTPTRGGMGMRTASWRSSRLKPAVDDYGFVSKVDSRLLDHKNQEKYYTTIVEKYLKFCGSADSPKTLDHALSTALTLPTLPNADPSASTSKNIRYADPSNSALAGLLLSMRKLREGLVASSRLDAFTVQAYTFIIRASILMAHAESYHPALLHLLYTLHPLHPLPPTELQEFAGYHMLHLACGLEDYAGAYEAGVRFGVTDYRVRQAVDALVHGDYWGWRVIKGKVDLYKGRLLEGAEKRVRLLALKCVGKAYFTVEVGYVEAVMGMEWEDAKREFAVGWEMGEGDVLTVRRQKGKAKPAVQEPVVQAPVVQAPVAQRPVVEPLAVEPSVDVGKRWSAWDDD</sequence>
<dbReference type="InParanoid" id="A0A3N4KQ58"/>
<reference evidence="2 3" key="1">
    <citation type="journal article" date="2018" name="Nat. Ecol. Evol.">
        <title>Pezizomycetes genomes reveal the molecular basis of ectomycorrhizal truffle lifestyle.</title>
        <authorList>
            <person name="Murat C."/>
            <person name="Payen T."/>
            <person name="Noel B."/>
            <person name="Kuo A."/>
            <person name="Morin E."/>
            <person name="Chen J."/>
            <person name="Kohler A."/>
            <person name="Krizsan K."/>
            <person name="Balestrini R."/>
            <person name="Da Silva C."/>
            <person name="Montanini B."/>
            <person name="Hainaut M."/>
            <person name="Levati E."/>
            <person name="Barry K.W."/>
            <person name="Belfiori B."/>
            <person name="Cichocki N."/>
            <person name="Clum A."/>
            <person name="Dockter R.B."/>
            <person name="Fauchery L."/>
            <person name="Guy J."/>
            <person name="Iotti M."/>
            <person name="Le Tacon F."/>
            <person name="Lindquist E.A."/>
            <person name="Lipzen A."/>
            <person name="Malagnac F."/>
            <person name="Mello A."/>
            <person name="Molinier V."/>
            <person name="Miyauchi S."/>
            <person name="Poulain J."/>
            <person name="Riccioni C."/>
            <person name="Rubini A."/>
            <person name="Sitrit Y."/>
            <person name="Splivallo R."/>
            <person name="Traeger S."/>
            <person name="Wang M."/>
            <person name="Zifcakova L."/>
            <person name="Wipf D."/>
            <person name="Zambonelli A."/>
            <person name="Paolocci F."/>
            <person name="Nowrousian M."/>
            <person name="Ottonello S."/>
            <person name="Baldrian P."/>
            <person name="Spatafora J.W."/>
            <person name="Henrissat B."/>
            <person name="Nagy L.G."/>
            <person name="Aury J.M."/>
            <person name="Wincker P."/>
            <person name="Grigoriev I.V."/>
            <person name="Bonfante P."/>
            <person name="Martin F.M."/>
        </authorList>
    </citation>
    <scope>NUCLEOTIDE SEQUENCE [LARGE SCALE GENOMIC DNA]</scope>
    <source>
        <strain evidence="2 3">CCBAS932</strain>
    </source>
</reference>
<dbReference type="AlphaFoldDB" id="A0A3N4KQ58"/>
<gene>
    <name evidence="2" type="ORF">P167DRAFT_536505</name>
</gene>
<feature type="compositionally biased region" description="Basic and acidic residues" evidence="1">
    <location>
        <begin position="1"/>
        <end position="14"/>
    </location>
</feature>
<dbReference type="STRING" id="1392247.A0A3N4KQ58"/>
<evidence type="ECO:0008006" key="4">
    <source>
        <dbReference type="Google" id="ProtNLM"/>
    </source>
</evidence>
<organism evidence="2 3">
    <name type="scientific">Morchella conica CCBAS932</name>
    <dbReference type="NCBI Taxonomy" id="1392247"/>
    <lineage>
        <taxon>Eukaryota</taxon>
        <taxon>Fungi</taxon>
        <taxon>Dikarya</taxon>
        <taxon>Ascomycota</taxon>
        <taxon>Pezizomycotina</taxon>
        <taxon>Pezizomycetes</taxon>
        <taxon>Pezizales</taxon>
        <taxon>Morchellaceae</taxon>
        <taxon>Morchella</taxon>
    </lineage>
</organism>
<dbReference type="EMBL" id="ML119134">
    <property type="protein sequence ID" value="RPB11569.1"/>
    <property type="molecule type" value="Genomic_DNA"/>
</dbReference>
<keyword evidence="3" id="KW-1185">Reference proteome</keyword>
<dbReference type="PANTHER" id="PTHR39398:SF1">
    <property type="entry name" value="CSN8_PSMD8_EIF3K DOMAIN-CONTAINING PROTEIN"/>
    <property type="match status" value="1"/>
</dbReference>
<name>A0A3N4KQ58_9PEZI</name>
<proteinExistence type="predicted"/>
<dbReference type="PANTHER" id="PTHR39398">
    <property type="entry name" value="YALI0F14311P"/>
    <property type="match status" value="1"/>
</dbReference>
<evidence type="ECO:0000256" key="1">
    <source>
        <dbReference type="SAM" id="MobiDB-lite"/>
    </source>
</evidence>